<protein>
    <submittedName>
        <fullName evidence="6">RRM domain-containing protein</fullName>
    </submittedName>
</protein>
<dbReference type="Proteomes" id="UP000038045">
    <property type="component" value="Unplaced"/>
</dbReference>
<feature type="region of interest" description="Disordered" evidence="3">
    <location>
        <begin position="22"/>
        <end position="47"/>
    </location>
</feature>
<dbReference type="SUPFAM" id="SSF54928">
    <property type="entry name" value="RNA-binding domain, RBD"/>
    <property type="match status" value="1"/>
</dbReference>
<dbReference type="GO" id="GO:0005634">
    <property type="term" value="C:nucleus"/>
    <property type="evidence" value="ECO:0007669"/>
    <property type="project" value="TreeGrafter"/>
</dbReference>
<dbReference type="InterPro" id="IPR000504">
    <property type="entry name" value="RRM_dom"/>
</dbReference>
<dbReference type="InterPro" id="IPR051229">
    <property type="entry name" value="ALYREF_mRNA_export"/>
</dbReference>
<evidence type="ECO:0000256" key="3">
    <source>
        <dbReference type="SAM" id="MobiDB-lite"/>
    </source>
</evidence>
<feature type="compositionally biased region" description="Basic residues" evidence="3">
    <location>
        <begin position="218"/>
        <end position="228"/>
    </location>
</feature>
<evidence type="ECO:0000256" key="2">
    <source>
        <dbReference type="PROSITE-ProRule" id="PRU00176"/>
    </source>
</evidence>
<dbReference type="PANTHER" id="PTHR19965:SF82">
    <property type="entry name" value="THO COMPLEX SUBUNIT 4"/>
    <property type="match status" value="1"/>
</dbReference>
<feature type="domain" description="RRM" evidence="4">
    <location>
        <begin position="89"/>
        <end position="165"/>
    </location>
</feature>
<dbReference type="STRING" id="131310.A0A0N4ZK57"/>
<sequence>MAATDAVNMSLDDIIAKTRGNKNLRGRGASRIGKQGRRPEKAGRQWKNDKYDAIYGRGRRIQSTRRTSGGAVGKFVNRRRTTSTISGPGKLYISNLPRNVSTLDLQQLFKGYPFKTVTVNHNELGESLGTATVVTIRRGDVLKLMKDFAGIAIDGKAVQMVDLSSDENRDGAGAILDRVSIKRVPGGGIRREKGNAIVKGRRAGPKKGAGPKGGAPNKGKKFDRKKKEKVTTEDLDKDLEEYMARGKEAKKADNSMEA</sequence>
<dbReference type="InterPro" id="IPR025715">
    <property type="entry name" value="FoP_C"/>
</dbReference>
<evidence type="ECO:0000256" key="1">
    <source>
        <dbReference type="ARBA" id="ARBA00022884"/>
    </source>
</evidence>
<evidence type="ECO:0000259" key="4">
    <source>
        <dbReference type="PROSITE" id="PS50102"/>
    </source>
</evidence>
<reference evidence="6" key="1">
    <citation type="submission" date="2017-02" db="UniProtKB">
        <authorList>
            <consortium name="WormBaseParasite"/>
        </authorList>
    </citation>
    <scope>IDENTIFICATION</scope>
</reference>
<dbReference type="Pfam" id="PF13865">
    <property type="entry name" value="FoP_duplication"/>
    <property type="match status" value="1"/>
</dbReference>
<feature type="compositionally biased region" description="Basic and acidic residues" evidence="3">
    <location>
        <begin position="229"/>
        <end position="258"/>
    </location>
</feature>
<dbReference type="PANTHER" id="PTHR19965">
    <property type="entry name" value="RNA AND EXPORT FACTOR BINDING PROTEIN"/>
    <property type="match status" value="1"/>
</dbReference>
<evidence type="ECO:0000313" key="5">
    <source>
        <dbReference type="Proteomes" id="UP000038045"/>
    </source>
</evidence>
<dbReference type="InterPro" id="IPR012677">
    <property type="entry name" value="Nucleotide-bd_a/b_plait_sf"/>
</dbReference>
<feature type="region of interest" description="Disordered" evidence="3">
    <location>
        <begin position="199"/>
        <end position="258"/>
    </location>
</feature>
<dbReference type="AlphaFoldDB" id="A0A0N4ZK57"/>
<keyword evidence="5" id="KW-1185">Reference proteome</keyword>
<dbReference type="GO" id="GO:0003729">
    <property type="term" value="F:mRNA binding"/>
    <property type="evidence" value="ECO:0007669"/>
    <property type="project" value="TreeGrafter"/>
</dbReference>
<dbReference type="WBParaSite" id="PTRK_0000849000.1">
    <property type="protein sequence ID" value="PTRK_0000849000.1"/>
    <property type="gene ID" value="PTRK_0000849000"/>
</dbReference>
<evidence type="ECO:0000313" key="6">
    <source>
        <dbReference type="WBParaSite" id="PTRK_0000849000.1"/>
    </source>
</evidence>
<organism evidence="5 6">
    <name type="scientific">Parastrongyloides trichosuri</name>
    <name type="common">Possum-specific nematode worm</name>
    <dbReference type="NCBI Taxonomy" id="131310"/>
    <lineage>
        <taxon>Eukaryota</taxon>
        <taxon>Metazoa</taxon>
        <taxon>Ecdysozoa</taxon>
        <taxon>Nematoda</taxon>
        <taxon>Chromadorea</taxon>
        <taxon>Rhabditida</taxon>
        <taxon>Tylenchina</taxon>
        <taxon>Panagrolaimomorpha</taxon>
        <taxon>Strongyloidoidea</taxon>
        <taxon>Strongyloididae</taxon>
        <taxon>Parastrongyloides</taxon>
    </lineage>
</organism>
<name>A0A0N4ZK57_PARTI</name>
<dbReference type="Gene3D" id="3.30.70.330">
    <property type="match status" value="1"/>
</dbReference>
<dbReference type="GO" id="GO:0006406">
    <property type="term" value="P:mRNA export from nucleus"/>
    <property type="evidence" value="ECO:0007669"/>
    <property type="project" value="TreeGrafter"/>
</dbReference>
<feature type="compositionally biased region" description="Basic and acidic residues" evidence="3">
    <location>
        <begin position="37"/>
        <end position="47"/>
    </location>
</feature>
<dbReference type="PROSITE" id="PS50102">
    <property type="entry name" value="RRM"/>
    <property type="match status" value="1"/>
</dbReference>
<accession>A0A0N4ZK57</accession>
<dbReference type="Pfam" id="PF00076">
    <property type="entry name" value="RRM_1"/>
    <property type="match status" value="1"/>
</dbReference>
<keyword evidence="1 2" id="KW-0694">RNA-binding</keyword>
<dbReference type="InterPro" id="IPR035979">
    <property type="entry name" value="RBD_domain_sf"/>
</dbReference>
<dbReference type="SMART" id="SM01218">
    <property type="entry name" value="FoP_duplication"/>
    <property type="match status" value="1"/>
</dbReference>
<proteinExistence type="predicted"/>